<dbReference type="RefSeq" id="WP_339575093.1">
    <property type="nucleotide sequence ID" value="NZ_JBBIAA010000010.1"/>
</dbReference>
<evidence type="ECO:0000259" key="5">
    <source>
        <dbReference type="PROSITE" id="PS50893"/>
    </source>
</evidence>
<dbReference type="InterPro" id="IPR050153">
    <property type="entry name" value="Metal_Ion_Import_ABC"/>
</dbReference>
<dbReference type="PROSITE" id="PS00211">
    <property type="entry name" value="ABC_TRANSPORTER_1"/>
    <property type="match status" value="1"/>
</dbReference>
<gene>
    <name evidence="6" type="ORF">WDZ17_10450</name>
</gene>
<feature type="region of interest" description="Disordered" evidence="4">
    <location>
        <begin position="67"/>
        <end position="92"/>
    </location>
</feature>
<dbReference type="InterPro" id="IPR017871">
    <property type="entry name" value="ABC_transporter-like_CS"/>
</dbReference>
<dbReference type="InterPro" id="IPR027417">
    <property type="entry name" value="P-loop_NTPase"/>
</dbReference>
<dbReference type="SUPFAM" id="SSF52540">
    <property type="entry name" value="P-loop containing nucleoside triphosphate hydrolases"/>
    <property type="match status" value="1"/>
</dbReference>
<dbReference type="InterPro" id="IPR003439">
    <property type="entry name" value="ABC_transporter-like_ATP-bd"/>
</dbReference>
<dbReference type="SMART" id="SM00382">
    <property type="entry name" value="AAA"/>
    <property type="match status" value="1"/>
</dbReference>
<organism evidence="6 7">
    <name type="scientific">Pseudokineococcus basanitobsidens</name>
    <dbReference type="NCBI Taxonomy" id="1926649"/>
    <lineage>
        <taxon>Bacteria</taxon>
        <taxon>Bacillati</taxon>
        <taxon>Actinomycetota</taxon>
        <taxon>Actinomycetes</taxon>
        <taxon>Kineosporiales</taxon>
        <taxon>Kineosporiaceae</taxon>
        <taxon>Pseudokineococcus</taxon>
    </lineage>
</organism>
<name>A0ABU8RL60_9ACTN</name>
<keyword evidence="7" id="KW-1185">Reference proteome</keyword>
<dbReference type="GO" id="GO:0005524">
    <property type="term" value="F:ATP binding"/>
    <property type="evidence" value="ECO:0007669"/>
    <property type="project" value="UniProtKB-KW"/>
</dbReference>
<proteinExistence type="predicted"/>
<evidence type="ECO:0000256" key="4">
    <source>
        <dbReference type="SAM" id="MobiDB-lite"/>
    </source>
</evidence>
<feature type="domain" description="ABC transporter" evidence="5">
    <location>
        <begin position="11"/>
        <end position="245"/>
    </location>
</feature>
<reference evidence="6 7" key="1">
    <citation type="journal article" date="2017" name="Int. J. Syst. Evol. Microbiol.">
        <title>Pseudokineococcus basanitobsidens sp. nov., isolated from volcanic rock.</title>
        <authorList>
            <person name="Lee D.W."/>
            <person name="Park M.Y."/>
            <person name="Kim J.J."/>
            <person name="Kim B.S."/>
        </authorList>
    </citation>
    <scope>NUCLEOTIDE SEQUENCE [LARGE SCALE GENOMIC DNA]</scope>
    <source>
        <strain evidence="6 7">DSM 103726</strain>
    </source>
</reference>
<feature type="compositionally biased region" description="Basic and acidic residues" evidence="4">
    <location>
        <begin position="294"/>
        <end position="303"/>
    </location>
</feature>
<dbReference type="InterPro" id="IPR003593">
    <property type="entry name" value="AAA+_ATPase"/>
</dbReference>
<comment type="caution">
    <text evidence="6">The sequence shown here is derived from an EMBL/GenBank/DDBJ whole genome shotgun (WGS) entry which is preliminary data.</text>
</comment>
<keyword evidence="1" id="KW-0813">Transport</keyword>
<dbReference type="EMBL" id="JBBIAA010000010">
    <property type="protein sequence ID" value="MEJ5945709.1"/>
    <property type="molecule type" value="Genomic_DNA"/>
</dbReference>
<feature type="compositionally biased region" description="Basic and acidic residues" evidence="4">
    <location>
        <begin position="269"/>
        <end position="287"/>
    </location>
</feature>
<accession>A0ABU8RL60</accession>
<keyword evidence="2" id="KW-0547">Nucleotide-binding</keyword>
<evidence type="ECO:0000313" key="6">
    <source>
        <dbReference type="EMBL" id="MEJ5945709.1"/>
    </source>
</evidence>
<sequence length="303" mass="31716">MSEPSTSAPLLRLRGASFGYGERVVVTGVDLEVHRGERVALLGSNGSGKTTLLRGVLGLAARTGGTVEVGGEPAPSRRSRRRTGYVPQGMSVGGGIPTTVREVVATGRLPLRRPWRPAGRADHAAVHRALEAVDMADHAREDVTELSGGQQRRVLIARALAAEPDLLVLDEPLAGVDAASAGALAGTLAALADHEVTILVVTHEVGPLADVVDRALVLSHGRLVHDGPLVPGLLGASDDLDPAAATATTRRAEGQADGADPLRHQHVHHRDEVEGRAGRGWVDHPDTRPVAVGADEHPERHRA</sequence>
<keyword evidence="3 6" id="KW-0067">ATP-binding</keyword>
<dbReference type="Gene3D" id="3.40.50.300">
    <property type="entry name" value="P-loop containing nucleotide triphosphate hydrolases"/>
    <property type="match status" value="1"/>
</dbReference>
<dbReference type="PANTHER" id="PTHR42734">
    <property type="entry name" value="METAL TRANSPORT SYSTEM ATP-BINDING PROTEIN TM_0124-RELATED"/>
    <property type="match status" value="1"/>
</dbReference>
<evidence type="ECO:0000256" key="1">
    <source>
        <dbReference type="ARBA" id="ARBA00022448"/>
    </source>
</evidence>
<dbReference type="Pfam" id="PF00005">
    <property type="entry name" value="ABC_tran"/>
    <property type="match status" value="1"/>
</dbReference>
<evidence type="ECO:0000313" key="7">
    <source>
        <dbReference type="Proteomes" id="UP001387100"/>
    </source>
</evidence>
<evidence type="ECO:0000256" key="2">
    <source>
        <dbReference type="ARBA" id="ARBA00022741"/>
    </source>
</evidence>
<dbReference type="Proteomes" id="UP001387100">
    <property type="component" value="Unassembled WGS sequence"/>
</dbReference>
<protein>
    <submittedName>
        <fullName evidence="6">Metal ABC transporter ATP-binding protein</fullName>
    </submittedName>
</protein>
<evidence type="ECO:0000256" key="3">
    <source>
        <dbReference type="ARBA" id="ARBA00022840"/>
    </source>
</evidence>
<dbReference type="PROSITE" id="PS50893">
    <property type="entry name" value="ABC_TRANSPORTER_2"/>
    <property type="match status" value="1"/>
</dbReference>
<feature type="region of interest" description="Disordered" evidence="4">
    <location>
        <begin position="245"/>
        <end position="303"/>
    </location>
</feature>